<dbReference type="HOGENOM" id="CLU_3389106_0_0_9"/>
<reference evidence="1 2" key="1">
    <citation type="journal article" date="2012" name="BMC Microbiol.">
        <title>Genome sequence of Desulfitobacterium hafniense DCB-2, a Gram-positive anaerobe capable of dehalogenation and metal reduction.</title>
        <authorList>
            <person name="Kim S.H."/>
            <person name="Harzman C."/>
            <person name="Davis J.K."/>
            <person name="Hutcheson R."/>
            <person name="Broderick J.B."/>
            <person name="Marsh T.L."/>
            <person name="Tiedje J.M."/>
        </authorList>
    </citation>
    <scope>NUCLEOTIDE SEQUENCE [LARGE SCALE GENOMIC DNA]</scope>
    <source>
        <strain evidence="2">DSM 10664 / DCB-2</strain>
    </source>
</reference>
<evidence type="ECO:0000313" key="1">
    <source>
        <dbReference type="EMBL" id="ACL22043.1"/>
    </source>
</evidence>
<organism evidence="1 2">
    <name type="scientific">Desulfitobacterium hafniense (strain DSM 10664 / DCB-2)</name>
    <dbReference type="NCBI Taxonomy" id="272564"/>
    <lineage>
        <taxon>Bacteria</taxon>
        <taxon>Bacillati</taxon>
        <taxon>Bacillota</taxon>
        <taxon>Clostridia</taxon>
        <taxon>Eubacteriales</taxon>
        <taxon>Desulfitobacteriaceae</taxon>
        <taxon>Desulfitobacterium</taxon>
    </lineage>
</organism>
<protein>
    <submittedName>
        <fullName evidence="1">Uncharacterized protein</fullName>
    </submittedName>
</protein>
<sequence>MLYVYYSNENNANKINLSQEEEFLVLGRVFLQ</sequence>
<dbReference type="EMBL" id="CP001336">
    <property type="protein sequence ID" value="ACL22043.1"/>
    <property type="molecule type" value="Genomic_DNA"/>
</dbReference>
<dbReference type="KEGG" id="dhd:Dhaf_4033"/>
<name>B8FT27_DESHD</name>
<proteinExistence type="predicted"/>
<accession>B8FT27</accession>
<dbReference type="AlphaFoldDB" id="B8FT27"/>
<dbReference type="Proteomes" id="UP000007726">
    <property type="component" value="Chromosome"/>
</dbReference>
<evidence type="ECO:0000313" key="2">
    <source>
        <dbReference type="Proteomes" id="UP000007726"/>
    </source>
</evidence>
<gene>
    <name evidence="1" type="ordered locus">Dhaf_4033</name>
</gene>